<dbReference type="RefSeq" id="WP_153660624.1">
    <property type="nucleotide sequence ID" value="NZ_JAAIKR010000001.1"/>
</dbReference>
<comment type="caution">
    <text evidence="8">The sequence shown here is derived from an EMBL/GenBank/DDBJ whole genome shotgun (WGS) entry which is preliminary data.</text>
</comment>
<protein>
    <submittedName>
        <fullName evidence="8">Cobalt ECF transporter T component CbiQ</fullName>
    </submittedName>
</protein>
<comment type="subcellular location">
    <subcellularLocation>
        <location evidence="1">Membrane</location>
        <topology evidence="1">Multi-pass membrane protein</topology>
    </subcellularLocation>
</comment>
<evidence type="ECO:0000313" key="9">
    <source>
        <dbReference type="Proteomes" id="UP000811844"/>
    </source>
</evidence>
<accession>A0ABS5HYK8</accession>
<sequence length="254" mass="28404">MIDNLLVAKHSLTKPIRLAPKLKVLLFVLIALATVLSSASVTLAGLCLYAGYFWRCSGLRFGYSFKRLMAMDVIVVFTVLLIPFSVQGEVLFTIAGFAVSVAGCEMALIIIIKANIVMLAVMSLTAGMDSTVFSQALHDLGLPRRFSILMQFTVRYIGVLHHEFTRLRQAMLVRGFKPCNSLHTWRSYGYLLGMLVVRSFDRAERILQAMKCRGFNGQFLIKQKSNINRQQRLVFSGYLLVLAVITAYPLLTAL</sequence>
<dbReference type="CDD" id="cd16914">
    <property type="entry name" value="EcfT"/>
    <property type="match status" value="1"/>
</dbReference>
<dbReference type="PANTHER" id="PTHR34857:SF2">
    <property type="entry name" value="SLL0384 PROTEIN"/>
    <property type="match status" value="1"/>
</dbReference>
<feature type="transmembrane region" description="Helical" evidence="7">
    <location>
        <begin position="65"/>
        <end position="84"/>
    </location>
</feature>
<comment type="similarity">
    <text evidence="2">Belongs to the CbiQ family.</text>
</comment>
<feature type="transmembrane region" description="Helical" evidence="7">
    <location>
        <begin position="233"/>
        <end position="251"/>
    </location>
</feature>
<reference evidence="8 9" key="1">
    <citation type="submission" date="2020-02" db="EMBL/GenBank/DDBJ databases">
        <title>Shewanella WXL01 sp. nov., a marine bacterium isolated from green algae in Luhuitou Fringing Reef (Northern South China Sea).</title>
        <authorList>
            <person name="Wang X."/>
        </authorList>
    </citation>
    <scope>NUCLEOTIDE SEQUENCE [LARGE SCALE GENOMIC DNA]</scope>
    <source>
        <strain evidence="8 9">MCCC 1A01895</strain>
    </source>
</reference>
<dbReference type="EMBL" id="JAAIKR010000001">
    <property type="protein sequence ID" value="MBR9726868.1"/>
    <property type="molecule type" value="Genomic_DNA"/>
</dbReference>
<dbReference type="Pfam" id="PF02361">
    <property type="entry name" value="CbiQ"/>
    <property type="match status" value="1"/>
</dbReference>
<keyword evidence="3" id="KW-1003">Cell membrane</keyword>
<evidence type="ECO:0000256" key="4">
    <source>
        <dbReference type="ARBA" id="ARBA00022692"/>
    </source>
</evidence>
<keyword evidence="9" id="KW-1185">Reference proteome</keyword>
<evidence type="ECO:0000313" key="8">
    <source>
        <dbReference type="EMBL" id="MBR9726868.1"/>
    </source>
</evidence>
<keyword evidence="5 7" id="KW-1133">Transmembrane helix</keyword>
<feature type="transmembrane region" description="Helical" evidence="7">
    <location>
        <begin position="90"/>
        <end position="112"/>
    </location>
</feature>
<dbReference type="Proteomes" id="UP000811844">
    <property type="component" value="Unassembled WGS sequence"/>
</dbReference>
<proteinExistence type="inferred from homology"/>
<dbReference type="InterPro" id="IPR051611">
    <property type="entry name" value="ECF_transporter_component"/>
</dbReference>
<dbReference type="InterPro" id="IPR003339">
    <property type="entry name" value="ABC/ECF_trnsptr_transmembrane"/>
</dbReference>
<organism evidence="8 9">
    <name type="scientific">Shewanella intestini</name>
    <dbReference type="NCBI Taxonomy" id="2017544"/>
    <lineage>
        <taxon>Bacteria</taxon>
        <taxon>Pseudomonadati</taxon>
        <taxon>Pseudomonadota</taxon>
        <taxon>Gammaproteobacteria</taxon>
        <taxon>Alteromonadales</taxon>
        <taxon>Shewanellaceae</taxon>
        <taxon>Shewanella</taxon>
    </lineage>
</organism>
<keyword evidence="6 7" id="KW-0472">Membrane</keyword>
<evidence type="ECO:0000256" key="1">
    <source>
        <dbReference type="ARBA" id="ARBA00004141"/>
    </source>
</evidence>
<evidence type="ECO:0000256" key="6">
    <source>
        <dbReference type="ARBA" id="ARBA00023136"/>
    </source>
</evidence>
<evidence type="ECO:0000256" key="7">
    <source>
        <dbReference type="SAM" id="Phobius"/>
    </source>
</evidence>
<feature type="transmembrane region" description="Helical" evidence="7">
    <location>
        <begin position="24"/>
        <end position="53"/>
    </location>
</feature>
<evidence type="ECO:0000256" key="3">
    <source>
        <dbReference type="ARBA" id="ARBA00022475"/>
    </source>
</evidence>
<gene>
    <name evidence="8" type="ORF">G3R48_02530</name>
</gene>
<name>A0ABS5HYK8_9GAMM</name>
<evidence type="ECO:0000256" key="5">
    <source>
        <dbReference type="ARBA" id="ARBA00022989"/>
    </source>
</evidence>
<dbReference type="PANTHER" id="PTHR34857">
    <property type="entry name" value="SLL0384 PROTEIN"/>
    <property type="match status" value="1"/>
</dbReference>
<evidence type="ECO:0000256" key="2">
    <source>
        <dbReference type="ARBA" id="ARBA00008564"/>
    </source>
</evidence>
<keyword evidence="4 7" id="KW-0812">Transmembrane</keyword>